<dbReference type="GO" id="GO:0031124">
    <property type="term" value="P:mRNA 3'-end processing"/>
    <property type="evidence" value="ECO:0007669"/>
    <property type="project" value="TreeGrafter"/>
</dbReference>
<reference evidence="3 4" key="2">
    <citation type="submission" date="2016-08" db="EMBL/GenBank/DDBJ databases">
        <title>Pervasive Adenine N6-methylation of Active Genes in Fungi.</title>
        <authorList>
            <consortium name="DOE Joint Genome Institute"/>
            <person name="Mondo S.J."/>
            <person name="Dannebaum R.O."/>
            <person name="Kuo R.C."/>
            <person name="Labutti K."/>
            <person name="Haridas S."/>
            <person name="Kuo A."/>
            <person name="Salamov A."/>
            <person name="Ahrendt S.R."/>
            <person name="Lipzen A."/>
            <person name="Sullivan W."/>
            <person name="Andreopoulos W.B."/>
            <person name="Clum A."/>
            <person name="Lindquist E."/>
            <person name="Daum C."/>
            <person name="Ramamoorthy G.K."/>
            <person name="Gryganskyi A."/>
            <person name="Culley D."/>
            <person name="Magnuson J.K."/>
            <person name="James T.Y."/>
            <person name="O'Malley M.A."/>
            <person name="Stajich J.E."/>
            <person name="Spatafora J.W."/>
            <person name="Visel A."/>
            <person name="Grigoriev I.V."/>
        </authorList>
    </citation>
    <scope>NUCLEOTIDE SEQUENCE [LARGE SCALE GENOMIC DNA]</scope>
    <source>
        <strain evidence="3 4">S4</strain>
    </source>
</reference>
<sequence>MNDYSKDKLLQKLRTLTDTQASISMVSKWLLSCKENHSEIVKLWWEEVQKANISKKMALLNLCNVCQISRKKYDEYIKDFIPILPDAISLVYRHGNSTIQRKILRLLSIWEERQVFPKHVLANIHTIIKSKRSVTISSSRLPKKYSELQERLIQVEKFQIDKNIIESEITQLLSKDMTNKENIKAKEQLEEKKNKLIENNVSKRHQLIEELKRILKYQEELIEEEEEYHKKKKINKY</sequence>
<dbReference type="InterPro" id="IPR008942">
    <property type="entry name" value="ENTH_VHS"/>
</dbReference>
<reference evidence="3 4" key="1">
    <citation type="submission" date="2016-08" db="EMBL/GenBank/DDBJ databases">
        <title>A Parts List for Fungal Cellulosomes Revealed by Comparative Genomics.</title>
        <authorList>
            <consortium name="DOE Joint Genome Institute"/>
            <person name="Haitjema C.H."/>
            <person name="Gilmore S.P."/>
            <person name="Henske J.K."/>
            <person name="Solomon K.V."/>
            <person name="De Groot R."/>
            <person name="Kuo A."/>
            <person name="Mondo S.J."/>
            <person name="Salamov A.A."/>
            <person name="Labutti K."/>
            <person name="Zhao Z."/>
            <person name="Chiniquy J."/>
            <person name="Barry K."/>
            <person name="Brewer H.M."/>
            <person name="Purvine S.O."/>
            <person name="Wright A.T."/>
            <person name="Boxma B."/>
            <person name="Van Alen T."/>
            <person name="Hackstein J.H."/>
            <person name="Baker S.E."/>
            <person name="Grigoriev I.V."/>
            <person name="O'Malley M.A."/>
        </authorList>
    </citation>
    <scope>NUCLEOTIDE SEQUENCE [LARGE SCALE GENOMIC DNA]</scope>
    <source>
        <strain evidence="3 4">S4</strain>
    </source>
</reference>
<dbReference type="SUPFAM" id="SSF48464">
    <property type="entry name" value="ENTH/VHS domain"/>
    <property type="match status" value="1"/>
</dbReference>
<keyword evidence="1" id="KW-0175">Coiled coil</keyword>
<evidence type="ECO:0000259" key="2">
    <source>
        <dbReference type="PROSITE" id="PS51391"/>
    </source>
</evidence>
<dbReference type="STRING" id="1754192.A0A1Y1XHX5"/>
<dbReference type="CDD" id="cd16981">
    <property type="entry name" value="CID_RPRD_like"/>
    <property type="match status" value="1"/>
</dbReference>
<dbReference type="EMBL" id="MCFG01000043">
    <property type="protein sequence ID" value="ORX84966.1"/>
    <property type="molecule type" value="Genomic_DNA"/>
</dbReference>
<protein>
    <recommendedName>
        <fullName evidence="2">CID domain-containing protein</fullName>
    </recommendedName>
</protein>
<evidence type="ECO:0000256" key="1">
    <source>
        <dbReference type="SAM" id="Coils"/>
    </source>
</evidence>
<evidence type="ECO:0000313" key="3">
    <source>
        <dbReference type="EMBL" id="ORX84966.1"/>
    </source>
</evidence>
<dbReference type="Pfam" id="PF04818">
    <property type="entry name" value="CID"/>
    <property type="match status" value="1"/>
</dbReference>
<proteinExistence type="predicted"/>
<dbReference type="SMART" id="SM00582">
    <property type="entry name" value="RPR"/>
    <property type="match status" value="1"/>
</dbReference>
<feature type="coiled-coil region" evidence="1">
    <location>
        <begin position="175"/>
        <end position="234"/>
    </location>
</feature>
<keyword evidence="4" id="KW-1185">Reference proteome</keyword>
<dbReference type="Gene3D" id="1.25.40.90">
    <property type="match status" value="1"/>
</dbReference>
<gene>
    <name evidence="3" type="ORF">BCR32DRAFT_242199</name>
</gene>
<accession>A0A1Y1XHX5</accession>
<evidence type="ECO:0000313" key="4">
    <source>
        <dbReference type="Proteomes" id="UP000193944"/>
    </source>
</evidence>
<name>A0A1Y1XHX5_9FUNG</name>
<dbReference type="OrthoDB" id="10069473at2759"/>
<dbReference type="GO" id="GO:0000993">
    <property type="term" value="F:RNA polymerase II complex binding"/>
    <property type="evidence" value="ECO:0007669"/>
    <property type="project" value="TreeGrafter"/>
</dbReference>
<feature type="domain" description="CID" evidence="2">
    <location>
        <begin position="1"/>
        <end position="132"/>
    </location>
</feature>
<organism evidence="3 4">
    <name type="scientific">Anaeromyces robustus</name>
    <dbReference type="NCBI Taxonomy" id="1754192"/>
    <lineage>
        <taxon>Eukaryota</taxon>
        <taxon>Fungi</taxon>
        <taxon>Fungi incertae sedis</taxon>
        <taxon>Chytridiomycota</taxon>
        <taxon>Chytridiomycota incertae sedis</taxon>
        <taxon>Neocallimastigomycetes</taxon>
        <taxon>Neocallimastigales</taxon>
        <taxon>Neocallimastigaceae</taxon>
        <taxon>Anaeromyces</taxon>
    </lineage>
</organism>
<dbReference type="PANTHER" id="PTHR12460">
    <property type="entry name" value="CYCLIN-DEPENDENT KINASE INHIBITOR-RELATED PROTEIN"/>
    <property type="match status" value="1"/>
</dbReference>
<dbReference type="PANTHER" id="PTHR12460:SF0">
    <property type="entry name" value="CID DOMAIN-CONTAINING PROTEIN-RELATED"/>
    <property type="match status" value="1"/>
</dbReference>
<dbReference type="Proteomes" id="UP000193944">
    <property type="component" value="Unassembled WGS sequence"/>
</dbReference>
<dbReference type="AlphaFoldDB" id="A0A1Y1XHX5"/>
<dbReference type="PROSITE" id="PS51391">
    <property type="entry name" value="CID"/>
    <property type="match status" value="1"/>
</dbReference>
<comment type="caution">
    <text evidence="3">The sequence shown here is derived from an EMBL/GenBank/DDBJ whole genome shotgun (WGS) entry which is preliminary data.</text>
</comment>
<dbReference type="InterPro" id="IPR006569">
    <property type="entry name" value="CID_dom"/>
</dbReference>